<dbReference type="Pfam" id="PF07345">
    <property type="entry name" value="ATPaseInh_sub_z"/>
    <property type="match status" value="1"/>
</dbReference>
<dbReference type="EMBL" id="FOMW01000002">
    <property type="protein sequence ID" value="SFD68841.1"/>
    <property type="molecule type" value="Genomic_DNA"/>
</dbReference>
<evidence type="ECO:0000313" key="1">
    <source>
        <dbReference type="EMBL" id="SFD68841.1"/>
    </source>
</evidence>
<evidence type="ECO:0008006" key="3">
    <source>
        <dbReference type="Google" id="ProtNLM"/>
    </source>
</evidence>
<proteinExistence type="predicted"/>
<sequence length="105" mass="11695">MSTFNDRENAFENKYAHDEEMLFKAGARRNKLLGLWAADLMGKAGEAAAEYAREVVKSDFEEAGDEDVYRKVSGDLGEKANEATVRSKMLELMAEAKAQVMAEVK</sequence>
<keyword evidence="2" id="KW-1185">Reference proteome</keyword>
<gene>
    <name evidence="1" type="ORF">SAMN04488523_10279</name>
</gene>
<dbReference type="AlphaFoldDB" id="A0A1I1UDD1"/>
<dbReference type="Gene3D" id="1.10.790.20">
    <property type="entry name" value="Domain of unknown function DUF1476"/>
    <property type="match status" value="1"/>
</dbReference>
<protein>
    <recommendedName>
        <fullName evidence="3">DUF1476 domain-containing protein</fullName>
    </recommendedName>
</protein>
<dbReference type="RefSeq" id="WP_093922324.1">
    <property type="nucleotide sequence ID" value="NZ_FOMW01000002.1"/>
</dbReference>
<dbReference type="STRING" id="74348.SAMN04488523_10279"/>
<dbReference type="InterPro" id="IPR009945">
    <property type="entry name" value="ATPase_inh_sub_z"/>
</dbReference>
<dbReference type="Proteomes" id="UP000198977">
    <property type="component" value="Unassembled WGS sequence"/>
</dbReference>
<dbReference type="InterPro" id="IPR038293">
    <property type="entry name" value="ATPase_inh_sub_z_sf"/>
</dbReference>
<organism evidence="1 2">
    <name type="scientific">Sulfitobacter brevis</name>
    <dbReference type="NCBI Taxonomy" id="74348"/>
    <lineage>
        <taxon>Bacteria</taxon>
        <taxon>Pseudomonadati</taxon>
        <taxon>Pseudomonadota</taxon>
        <taxon>Alphaproteobacteria</taxon>
        <taxon>Rhodobacterales</taxon>
        <taxon>Roseobacteraceae</taxon>
        <taxon>Sulfitobacter</taxon>
    </lineage>
</organism>
<dbReference type="OrthoDB" id="9810387at2"/>
<reference evidence="1 2" key="1">
    <citation type="submission" date="2016-10" db="EMBL/GenBank/DDBJ databases">
        <authorList>
            <person name="de Groot N.N."/>
        </authorList>
    </citation>
    <scope>NUCLEOTIDE SEQUENCE [LARGE SCALE GENOMIC DNA]</scope>
    <source>
        <strain evidence="1 2">DSM 11443</strain>
    </source>
</reference>
<accession>A0A1I1UDD1</accession>
<name>A0A1I1UDD1_9RHOB</name>
<evidence type="ECO:0000313" key="2">
    <source>
        <dbReference type="Proteomes" id="UP000198977"/>
    </source>
</evidence>
<dbReference type="PIRSF" id="PIRSF031780">
    <property type="entry name" value="UCP031780"/>
    <property type="match status" value="1"/>
</dbReference>